<keyword evidence="2" id="KW-1185">Reference proteome</keyword>
<dbReference type="EMBL" id="SMCN01000012">
    <property type="protein sequence ID" value="TCV82607.1"/>
    <property type="molecule type" value="Genomic_DNA"/>
</dbReference>
<dbReference type="Proteomes" id="UP000295649">
    <property type="component" value="Unassembled WGS sequence"/>
</dbReference>
<dbReference type="RefSeq" id="WP_207906576.1">
    <property type="nucleotide sequence ID" value="NZ_SMCN01000012.1"/>
</dbReference>
<name>A0ABY2CKU7_METMH</name>
<comment type="caution">
    <text evidence="1">The sequence shown here is derived from an EMBL/GenBank/DDBJ whole genome shotgun (WGS) entry which is preliminary data.</text>
</comment>
<accession>A0ABY2CKU7</accession>
<proteinExistence type="predicted"/>
<protein>
    <submittedName>
        <fullName evidence="1">Uncharacterized protein</fullName>
    </submittedName>
</protein>
<organism evidence="1 2">
    <name type="scientific">Methylomonas methanica</name>
    <dbReference type="NCBI Taxonomy" id="421"/>
    <lineage>
        <taxon>Bacteria</taxon>
        <taxon>Pseudomonadati</taxon>
        <taxon>Pseudomonadota</taxon>
        <taxon>Gammaproteobacteria</taxon>
        <taxon>Methylococcales</taxon>
        <taxon>Methylococcaceae</taxon>
        <taxon>Methylomonas</taxon>
    </lineage>
</organism>
<sequence>MTAELQLNQYHIFFEDQKQPALGCYRDDAGVFTIQLHRLRLSIYGRKFHRSWK</sequence>
<evidence type="ECO:0000313" key="1">
    <source>
        <dbReference type="EMBL" id="TCV82607.1"/>
    </source>
</evidence>
<gene>
    <name evidence="1" type="ORF">EDE11_11237</name>
</gene>
<reference evidence="1 2" key="1">
    <citation type="submission" date="2019-03" db="EMBL/GenBank/DDBJ databases">
        <title>Systems level insights into methane cycling in arid and semi-arid ecosystems.</title>
        <authorList>
            <person name="Kalyuzhnaya M."/>
        </authorList>
    </citation>
    <scope>NUCLEOTIDE SEQUENCE [LARGE SCALE GENOMIC DNA]</scope>
    <source>
        <strain evidence="1 2">S-1</strain>
    </source>
</reference>
<evidence type="ECO:0000313" key="2">
    <source>
        <dbReference type="Proteomes" id="UP000295649"/>
    </source>
</evidence>